<dbReference type="RefSeq" id="WP_118150554.1">
    <property type="nucleotide sequence ID" value="NZ_QWEY01000002.1"/>
</dbReference>
<feature type="transmembrane region" description="Helical" evidence="8">
    <location>
        <begin position="240"/>
        <end position="260"/>
    </location>
</feature>
<feature type="transmembrane region" description="Helical" evidence="8">
    <location>
        <begin position="272"/>
        <end position="292"/>
    </location>
</feature>
<dbReference type="Proteomes" id="UP000284547">
    <property type="component" value="Unassembled WGS sequence"/>
</dbReference>
<comment type="subcellular location">
    <subcellularLocation>
        <location evidence="1">Cell membrane</location>
        <topology evidence="1">Multi-pass membrane protein</topology>
    </subcellularLocation>
</comment>
<evidence type="ECO:0000256" key="7">
    <source>
        <dbReference type="ARBA" id="ARBA00023136"/>
    </source>
</evidence>
<feature type="transmembrane region" description="Helical" evidence="8">
    <location>
        <begin position="60"/>
        <end position="84"/>
    </location>
</feature>
<comment type="caution">
    <text evidence="9">The sequence shown here is derived from an EMBL/GenBank/DDBJ whole genome shotgun (WGS) entry which is preliminary data.</text>
</comment>
<feature type="transmembrane region" description="Helical" evidence="8">
    <location>
        <begin position="6"/>
        <end position="24"/>
    </location>
</feature>
<dbReference type="AlphaFoldDB" id="A0A411Z4Z8"/>
<dbReference type="PANTHER" id="PTHR36838:SF1">
    <property type="entry name" value="SLR1864 PROTEIN"/>
    <property type="match status" value="1"/>
</dbReference>
<evidence type="ECO:0000256" key="8">
    <source>
        <dbReference type="SAM" id="Phobius"/>
    </source>
</evidence>
<evidence type="ECO:0000256" key="3">
    <source>
        <dbReference type="ARBA" id="ARBA00022448"/>
    </source>
</evidence>
<proteinExistence type="inferred from homology"/>
<evidence type="ECO:0000256" key="2">
    <source>
        <dbReference type="ARBA" id="ARBA00010145"/>
    </source>
</evidence>
<dbReference type="EMBL" id="QWEY01000002">
    <property type="protein sequence ID" value="RGP38127.1"/>
    <property type="molecule type" value="Genomic_DNA"/>
</dbReference>
<organism evidence="9 10">
    <name type="scientific">Pseudotabrizicola alkalilacus</name>
    <dbReference type="NCBI Taxonomy" id="2305252"/>
    <lineage>
        <taxon>Bacteria</taxon>
        <taxon>Pseudomonadati</taxon>
        <taxon>Pseudomonadota</taxon>
        <taxon>Alphaproteobacteria</taxon>
        <taxon>Rhodobacterales</taxon>
        <taxon>Paracoccaceae</taxon>
        <taxon>Pseudotabrizicola</taxon>
    </lineage>
</organism>
<keyword evidence="5 8" id="KW-0812">Transmembrane</keyword>
<comment type="similarity">
    <text evidence="2">Belongs to the auxin efflux carrier (TC 2.A.69) family.</text>
</comment>
<dbReference type="InterPro" id="IPR038770">
    <property type="entry name" value="Na+/solute_symporter_sf"/>
</dbReference>
<evidence type="ECO:0000313" key="9">
    <source>
        <dbReference type="EMBL" id="RGP38127.1"/>
    </source>
</evidence>
<sequence>MVLVLTVLEIVAPVGLLGSIGYLWVRTGHEYRMEFITRLTMTLSVPALIFTALMKTELDPGALTAVTLAAIAAYGALTVILWGVVRALRLDRRTYLAPLIFGNTGNVGLPLALFAFGEAGLGYAVVIFAVMLIWSFTFGIWLVAGGGSLLRVVKEPAMWATLLGALFLWQGWQTPMWLTNALTLLGQIAIPMMLITLGVAVARLTPGRMTRAVWLSLMRGGLTVAVAVAAGRLFGLDPVGFAVLVLQISTPVAVTSYMLAEKYGADADAVAGLVIASTLLAVITLPLTLGFLI</sequence>
<feature type="transmembrane region" description="Helical" evidence="8">
    <location>
        <begin position="184"/>
        <end position="205"/>
    </location>
</feature>
<reference evidence="9 10" key="1">
    <citation type="submission" date="2018-08" db="EMBL/GenBank/DDBJ databases">
        <title>Flavobacterium tibetense sp. nov., isolated from a wetland YonghuCo on Tibetan Plateau.</title>
        <authorList>
            <person name="Phurbu D."/>
            <person name="Lu H."/>
            <person name="Xing P."/>
        </authorList>
    </citation>
    <scope>NUCLEOTIDE SEQUENCE [LARGE SCALE GENOMIC DNA]</scope>
    <source>
        <strain evidence="9 10">DJC</strain>
    </source>
</reference>
<dbReference type="Gene3D" id="1.20.1530.20">
    <property type="match status" value="1"/>
</dbReference>
<evidence type="ECO:0000256" key="6">
    <source>
        <dbReference type="ARBA" id="ARBA00022989"/>
    </source>
</evidence>
<dbReference type="OrthoDB" id="3238001at2"/>
<feature type="transmembrane region" description="Helical" evidence="8">
    <location>
        <begin position="36"/>
        <end position="54"/>
    </location>
</feature>
<feature type="transmembrane region" description="Helical" evidence="8">
    <location>
        <begin position="156"/>
        <end position="172"/>
    </location>
</feature>
<feature type="transmembrane region" description="Helical" evidence="8">
    <location>
        <begin position="96"/>
        <end position="116"/>
    </location>
</feature>
<dbReference type="GO" id="GO:0005886">
    <property type="term" value="C:plasma membrane"/>
    <property type="evidence" value="ECO:0007669"/>
    <property type="project" value="UniProtKB-SubCell"/>
</dbReference>
<feature type="transmembrane region" description="Helical" evidence="8">
    <location>
        <begin position="212"/>
        <end position="234"/>
    </location>
</feature>
<evidence type="ECO:0000313" key="10">
    <source>
        <dbReference type="Proteomes" id="UP000284547"/>
    </source>
</evidence>
<evidence type="ECO:0000256" key="5">
    <source>
        <dbReference type="ARBA" id="ARBA00022692"/>
    </source>
</evidence>
<keyword evidence="7 8" id="KW-0472">Membrane</keyword>
<keyword evidence="3" id="KW-0813">Transport</keyword>
<protein>
    <submittedName>
        <fullName evidence="9">AEC family transporter</fullName>
    </submittedName>
</protein>
<dbReference type="InterPro" id="IPR004776">
    <property type="entry name" value="Mem_transp_PIN-like"/>
</dbReference>
<keyword evidence="10" id="KW-1185">Reference proteome</keyword>
<dbReference type="Pfam" id="PF03547">
    <property type="entry name" value="Mem_trans"/>
    <property type="match status" value="2"/>
</dbReference>
<accession>A0A411Z4Z8</accession>
<feature type="transmembrane region" description="Helical" evidence="8">
    <location>
        <begin position="122"/>
        <end position="144"/>
    </location>
</feature>
<dbReference type="GO" id="GO:0055085">
    <property type="term" value="P:transmembrane transport"/>
    <property type="evidence" value="ECO:0007669"/>
    <property type="project" value="InterPro"/>
</dbReference>
<gene>
    <name evidence="9" type="ORF">D1012_04625</name>
</gene>
<evidence type="ECO:0000256" key="4">
    <source>
        <dbReference type="ARBA" id="ARBA00022475"/>
    </source>
</evidence>
<keyword evidence="4" id="KW-1003">Cell membrane</keyword>
<keyword evidence="6 8" id="KW-1133">Transmembrane helix</keyword>
<evidence type="ECO:0000256" key="1">
    <source>
        <dbReference type="ARBA" id="ARBA00004651"/>
    </source>
</evidence>
<name>A0A411Z4Z8_9RHOB</name>
<dbReference type="PANTHER" id="PTHR36838">
    <property type="entry name" value="AUXIN EFFLUX CARRIER FAMILY PROTEIN"/>
    <property type="match status" value="1"/>
</dbReference>